<evidence type="ECO:0000256" key="1">
    <source>
        <dbReference type="SAM" id="MobiDB-lite"/>
    </source>
</evidence>
<feature type="compositionally biased region" description="Polar residues" evidence="1">
    <location>
        <begin position="1052"/>
        <end position="1075"/>
    </location>
</feature>
<proteinExistence type="predicted"/>
<feature type="compositionally biased region" description="Basic residues" evidence="1">
    <location>
        <begin position="261"/>
        <end position="271"/>
    </location>
</feature>
<organism evidence="2 3">
    <name type="scientific">Neonectria magnoliae</name>
    <dbReference type="NCBI Taxonomy" id="2732573"/>
    <lineage>
        <taxon>Eukaryota</taxon>
        <taxon>Fungi</taxon>
        <taxon>Dikarya</taxon>
        <taxon>Ascomycota</taxon>
        <taxon>Pezizomycotina</taxon>
        <taxon>Sordariomycetes</taxon>
        <taxon>Hypocreomycetidae</taxon>
        <taxon>Hypocreales</taxon>
        <taxon>Nectriaceae</taxon>
        <taxon>Neonectria</taxon>
    </lineage>
</organism>
<feature type="region of interest" description="Disordered" evidence="1">
    <location>
        <begin position="310"/>
        <end position="367"/>
    </location>
</feature>
<feature type="compositionally biased region" description="Low complexity" evidence="1">
    <location>
        <begin position="36"/>
        <end position="48"/>
    </location>
</feature>
<comment type="caution">
    <text evidence="2">The sequence shown here is derived from an EMBL/GenBank/DDBJ whole genome shotgun (WGS) entry which is preliminary data.</text>
</comment>
<dbReference type="PANTHER" id="PTHR12460">
    <property type="entry name" value="CYCLIN-DEPENDENT KINASE INHIBITOR-RELATED PROTEIN"/>
    <property type="match status" value="1"/>
</dbReference>
<feature type="compositionally biased region" description="Low complexity" evidence="1">
    <location>
        <begin position="247"/>
        <end position="257"/>
    </location>
</feature>
<feature type="compositionally biased region" description="Acidic residues" evidence="1">
    <location>
        <begin position="310"/>
        <end position="323"/>
    </location>
</feature>
<feature type="compositionally biased region" description="Basic and acidic residues" evidence="1">
    <location>
        <begin position="1118"/>
        <end position="1133"/>
    </location>
</feature>
<feature type="region of interest" description="Disordered" evidence="1">
    <location>
        <begin position="725"/>
        <end position="961"/>
    </location>
</feature>
<feature type="region of interest" description="Disordered" evidence="1">
    <location>
        <begin position="1095"/>
        <end position="1170"/>
    </location>
</feature>
<sequence length="1243" mass="136166">MPAENESPAREPATRGRGRGGRGRGGRGRGGGRGGANAAVAKAAATKTGRGGSRRGRAKNFSDSRVQAAYERQRHLKATYQAVAHALKPALQELAERSIDEAIQNPDTYKHADEHFPVIRQLQNKLQRKLAEHERRLQWDLKLAEDMHRTDDYVAEQEFVNGLNDIEEQFWQSQENRARILAALQAKGLPADVRDDQYEYKVISDEHFDKDFGIYECYKSGHLVPYPSRVEGTEMWQKARDAEAAVATTTTVTSAPARGGGRGRGRGGIKRRAQEQPEGQPTPKKSTRLLDAAAMGPAPAKGLLASALEVEETPEGTPGDEDSVPASPEPPSFLNGFAFAPVAKAQGKLPSREKSPPLPKNISDPDEYGFRIYNQRSTFREKGGNSRLLAPHLFWFEDWEIGFRDSVNDSTKGHNRTKRGKYLDTPNSNGMHFDHWCNGYDFSSTTHEDFDLDMIKRYGVHPKYGVPLPNRSHTHEDPSPCIMPGKPVVYIANPSGRVHHASRSFLKVTNFRRSDDNPWRAKIGASMRRFCKIDQIDPEDISISDYVRDDEELHAKSLGTAVVELESRPVAKEEESESEEASIEEEVLPQPEGGFTDLSVLTYASAFLEAEELARAAAAAAPKQARYDAIRDVFTDSKPAAAPAPETDTNLGLNLLAQLSTAVAASDDPNAVNGAAPVPMTYSSVPESDLHSTIDRGNELPLVAPNQVPLDPPFNPTEAPQTYMHTQPRAQPPMQPTGPMHPHPVDMMPYPPIHDHAVAPHQSVRPSDYPPPPPLPGHPSQDQGQYMTHGYPNPDPRDIHMGVGRPMDPGFDPRRMSGYGIEAPGYSRSYWSQQPPPGPPPPSASAPGPSPHYQAQSLPPSRIPFSHSASAEPLPPLRPPRGRNQSVEEAMIDPNMRPGPHNNLGGSYYPPVPSRSYHRGYGAPEPHGPPPGPPPLQPIATDRILPNPQTGGQGYMTSPNLGYAHQVLSPTYGNPPPMVAMVHSPQETPRGLPDSIHRHRSTPSGSSDAGGKYRKLQPAPVPAHRSWPNKPELKTIPYDHKDTGNAAALPSSGPTQIRGWNSKGGSSEASGQRTQGQPIFNKIVFAKPFVGAPLPTSRDGAKARSKTPLEFVTQNGSPEKDAMGTKSRVTEPKRLKRKASATTQEQEATPMKRRLRPRKPVEPEVVITDVRPSLRGRKPFRDVKKPPTIRKLLPKVEVQQDVGGPAGNEQVPVEVEGKKIIQKKTGHDSVTPIEITSTDEEEL</sequence>
<feature type="compositionally biased region" description="Pro residues" evidence="1">
    <location>
        <begin position="834"/>
        <end position="850"/>
    </location>
</feature>
<feature type="compositionally biased region" description="Basic and acidic residues" evidence="1">
    <location>
        <begin position="1031"/>
        <end position="1043"/>
    </location>
</feature>
<dbReference type="Proteomes" id="UP001498421">
    <property type="component" value="Unassembled WGS sequence"/>
</dbReference>
<evidence type="ECO:0000313" key="2">
    <source>
        <dbReference type="EMBL" id="KAK7428915.1"/>
    </source>
</evidence>
<keyword evidence="3" id="KW-1185">Reference proteome</keyword>
<name>A0ABR1I7E4_9HYPO</name>
<feature type="region of interest" description="Disordered" evidence="1">
    <location>
        <begin position="567"/>
        <end position="591"/>
    </location>
</feature>
<feature type="region of interest" description="Disordered" evidence="1">
    <location>
        <begin position="247"/>
        <end position="285"/>
    </location>
</feature>
<feature type="region of interest" description="Disordered" evidence="1">
    <location>
        <begin position="1"/>
        <end position="65"/>
    </location>
</feature>
<dbReference type="EMBL" id="JAZAVK010000035">
    <property type="protein sequence ID" value="KAK7428915.1"/>
    <property type="molecule type" value="Genomic_DNA"/>
</dbReference>
<feature type="compositionally biased region" description="Basic residues" evidence="1">
    <location>
        <begin position="16"/>
        <end position="27"/>
    </location>
</feature>
<evidence type="ECO:0000313" key="3">
    <source>
        <dbReference type="Proteomes" id="UP001498421"/>
    </source>
</evidence>
<feature type="compositionally biased region" description="Acidic residues" evidence="1">
    <location>
        <begin position="574"/>
        <end position="587"/>
    </location>
</feature>
<feature type="compositionally biased region" description="Polar residues" evidence="1">
    <location>
        <begin position="947"/>
        <end position="960"/>
    </location>
</feature>
<feature type="compositionally biased region" description="Pro residues" evidence="1">
    <location>
        <begin position="768"/>
        <end position="777"/>
    </location>
</feature>
<feature type="region of interest" description="Disordered" evidence="1">
    <location>
        <begin position="1194"/>
        <end position="1214"/>
    </location>
</feature>
<dbReference type="PANTHER" id="PTHR12460:SF0">
    <property type="entry name" value="CID DOMAIN-CONTAINING PROTEIN-RELATED"/>
    <property type="match status" value="1"/>
</dbReference>
<accession>A0ABR1I7E4</accession>
<feature type="compositionally biased region" description="Pro residues" evidence="1">
    <location>
        <begin position="926"/>
        <end position="937"/>
    </location>
</feature>
<protein>
    <submittedName>
        <fullName evidence="2">Uncharacterized protein</fullName>
    </submittedName>
</protein>
<gene>
    <name evidence="2" type="ORF">QQZ08_004529</name>
</gene>
<reference evidence="2 3" key="1">
    <citation type="journal article" date="2025" name="Microbiol. Resour. Announc.">
        <title>Draft genome sequences for Neonectria magnoliae and Neonectria punicea, canker pathogens of Liriodendron tulipifera and Acer saccharum in West Virginia.</title>
        <authorList>
            <person name="Petronek H.M."/>
            <person name="Kasson M.T."/>
            <person name="Metheny A.M."/>
            <person name="Stauder C.M."/>
            <person name="Lovett B."/>
            <person name="Lynch S.C."/>
            <person name="Garnas J.R."/>
            <person name="Kasson L.R."/>
            <person name="Stajich J.E."/>
        </authorList>
    </citation>
    <scope>NUCLEOTIDE SEQUENCE [LARGE SCALE GENOMIC DNA]</scope>
    <source>
        <strain evidence="2 3">NRRL 64651</strain>
    </source>
</reference>
<feature type="compositionally biased region" description="Pro residues" evidence="1">
    <location>
        <begin position="730"/>
        <end position="742"/>
    </location>
</feature>
<feature type="region of interest" description="Disordered" evidence="1">
    <location>
        <begin position="974"/>
        <end position="1075"/>
    </location>
</feature>